<feature type="domain" description="Ketoreductase" evidence="3">
    <location>
        <begin position="7"/>
        <end position="196"/>
    </location>
</feature>
<dbReference type="SUPFAM" id="SSF51735">
    <property type="entry name" value="NAD(P)-binding Rossmann-fold domains"/>
    <property type="match status" value="1"/>
</dbReference>
<dbReference type="OrthoDB" id="9810734at2"/>
<dbReference type="PIRSF" id="PIRSF000126">
    <property type="entry name" value="11-beta-HSD1"/>
    <property type="match status" value="1"/>
</dbReference>
<comment type="caution">
    <text evidence="4">The sequence shown here is derived from an EMBL/GenBank/DDBJ whole genome shotgun (WGS) entry which is preliminary data.</text>
</comment>
<keyword evidence="5" id="KW-1185">Reference proteome</keyword>
<dbReference type="InterPro" id="IPR020904">
    <property type="entry name" value="Sc_DH/Rdtase_CS"/>
</dbReference>
<organism evidence="4 5">
    <name type="scientific">Aeromonas lusitana</name>
    <dbReference type="NCBI Taxonomy" id="931529"/>
    <lineage>
        <taxon>Bacteria</taxon>
        <taxon>Pseudomonadati</taxon>
        <taxon>Pseudomonadota</taxon>
        <taxon>Gammaproteobacteria</taxon>
        <taxon>Aeromonadales</taxon>
        <taxon>Aeromonadaceae</taxon>
        <taxon>Aeromonas</taxon>
    </lineage>
</organism>
<dbReference type="SMART" id="SM00822">
    <property type="entry name" value="PKS_KR"/>
    <property type="match status" value="1"/>
</dbReference>
<dbReference type="RefSeq" id="WP_100860098.1">
    <property type="nucleotide sequence ID" value="NZ_PGCP01000016.1"/>
</dbReference>
<name>A0A2M8H933_9GAMM</name>
<dbReference type="InterPro" id="IPR002347">
    <property type="entry name" value="SDR_fam"/>
</dbReference>
<dbReference type="PRINTS" id="PR00081">
    <property type="entry name" value="GDHRDH"/>
</dbReference>
<reference evidence="4 5" key="1">
    <citation type="submission" date="2017-11" db="EMBL/GenBank/DDBJ databases">
        <title>Draft genome sequence of environmental isolate Aeromonas lusitania sp. nov. MDC 2473.</title>
        <authorList>
            <person name="Colston S.M."/>
            <person name="Navarro A."/>
            <person name="Martinez-Murcia A.J."/>
            <person name="Graf J."/>
        </authorList>
    </citation>
    <scope>NUCLEOTIDE SEQUENCE [LARGE SCALE GENOMIC DNA]</scope>
    <source>
        <strain evidence="4 5">MDC 2473</strain>
    </source>
</reference>
<dbReference type="GO" id="GO:0032787">
    <property type="term" value="P:monocarboxylic acid metabolic process"/>
    <property type="evidence" value="ECO:0007669"/>
    <property type="project" value="UniProtKB-ARBA"/>
</dbReference>
<dbReference type="CDD" id="cd05233">
    <property type="entry name" value="SDR_c"/>
    <property type="match status" value="1"/>
</dbReference>
<dbReference type="Proteomes" id="UP000232060">
    <property type="component" value="Unassembled WGS sequence"/>
</dbReference>
<dbReference type="InterPro" id="IPR050259">
    <property type="entry name" value="SDR"/>
</dbReference>
<evidence type="ECO:0000256" key="2">
    <source>
        <dbReference type="RuleBase" id="RU000363"/>
    </source>
</evidence>
<dbReference type="Pfam" id="PF00106">
    <property type="entry name" value="adh_short"/>
    <property type="match status" value="1"/>
</dbReference>
<comment type="similarity">
    <text evidence="1 2">Belongs to the short-chain dehydrogenases/reductases (SDR) family.</text>
</comment>
<gene>
    <name evidence="4" type="ORF">CUC44_11540</name>
</gene>
<evidence type="ECO:0000259" key="3">
    <source>
        <dbReference type="SMART" id="SM00822"/>
    </source>
</evidence>
<evidence type="ECO:0000313" key="4">
    <source>
        <dbReference type="EMBL" id="PJC93077.1"/>
    </source>
</evidence>
<dbReference type="EMBL" id="PGCP01000016">
    <property type="protein sequence ID" value="PJC93077.1"/>
    <property type="molecule type" value="Genomic_DNA"/>
</dbReference>
<accession>A0A2M8H933</accession>
<dbReference type="PROSITE" id="PS00061">
    <property type="entry name" value="ADH_SHORT"/>
    <property type="match status" value="1"/>
</dbReference>
<sequence length="234" mass="25059">MNELRATRALITGGASGIGLAIAEALAREGVELILASRRQSLLEQAAARLSAQYGVRVLPLVLDVCDGPQVRAQHAQASALLGPIDLLINNSGVGSDYLVQDLPESEWDRVMNTCAKGTFLLTQACLPDMLARRHGTIINIASQAAKHGYARANVYCAAKFAVLGFAKALREEVQHQGIRVHTLCPGLVQVPPPACAAERKPGWLQVEDLAEAVLYTLRQPAHVQLDEIGMTGI</sequence>
<dbReference type="PANTHER" id="PTHR42879">
    <property type="entry name" value="3-OXOACYL-(ACYL-CARRIER-PROTEIN) REDUCTASE"/>
    <property type="match status" value="1"/>
</dbReference>
<dbReference type="AlphaFoldDB" id="A0A2M8H933"/>
<dbReference type="PRINTS" id="PR00080">
    <property type="entry name" value="SDRFAMILY"/>
</dbReference>
<dbReference type="InterPro" id="IPR036291">
    <property type="entry name" value="NAD(P)-bd_dom_sf"/>
</dbReference>
<dbReference type="Gene3D" id="3.40.50.720">
    <property type="entry name" value="NAD(P)-binding Rossmann-like Domain"/>
    <property type="match status" value="1"/>
</dbReference>
<evidence type="ECO:0000256" key="1">
    <source>
        <dbReference type="ARBA" id="ARBA00006484"/>
    </source>
</evidence>
<dbReference type="PANTHER" id="PTHR42879:SF2">
    <property type="entry name" value="3-OXOACYL-[ACYL-CARRIER-PROTEIN] REDUCTASE FABG"/>
    <property type="match status" value="1"/>
</dbReference>
<proteinExistence type="inferred from homology"/>
<dbReference type="InterPro" id="IPR057326">
    <property type="entry name" value="KR_dom"/>
</dbReference>
<protein>
    <submittedName>
        <fullName evidence="4">Short-chain dehydrogenase</fullName>
    </submittedName>
</protein>
<evidence type="ECO:0000313" key="5">
    <source>
        <dbReference type="Proteomes" id="UP000232060"/>
    </source>
</evidence>